<keyword evidence="1" id="KW-0472">Membrane</keyword>
<dbReference type="STRING" id="366602.Caul_2172"/>
<dbReference type="KEGG" id="cak:Caul_2172"/>
<dbReference type="InterPro" id="IPR037185">
    <property type="entry name" value="EmrE-like"/>
</dbReference>
<dbReference type="AlphaFoldDB" id="B0T7W2"/>
<dbReference type="PIRSF" id="PIRSF021239">
    <property type="entry name" value="UCP021239"/>
    <property type="match status" value="1"/>
</dbReference>
<feature type="transmembrane region" description="Helical" evidence="1">
    <location>
        <begin position="6"/>
        <end position="27"/>
    </location>
</feature>
<dbReference type="InterPro" id="IPR007437">
    <property type="entry name" value="DUF486"/>
</dbReference>
<keyword evidence="1" id="KW-1133">Transmembrane helix</keyword>
<dbReference type="EMBL" id="CP000927">
    <property type="protein sequence ID" value="ABZ71300.1"/>
    <property type="molecule type" value="Genomic_DNA"/>
</dbReference>
<organism evidence="2">
    <name type="scientific">Caulobacter sp. (strain K31)</name>
    <dbReference type="NCBI Taxonomy" id="366602"/>
    <lineage>
        <taxon>Bacteria</taxon>
        <taxon>Pseudomonadati</taxon>
        <taxon>Pseudomonadota</taxon>
        <taxon>Alphaproteobacteria</taxon>
        <taxon>Caulobacterales</taxon>
        <taxon>Caulobacteraceae</taxon>
        <taxon>Caulobacter</taxon>
    </lineage>
</organism>
<dbReference type="PANTHER" id="PTHR38482:SF1">
    <property type="entry name" value="DMT FAMILY PROTEIN"/>
    <property type="match status" value="1"/>
</dbReference>
<dbReference type="eggNOG" id="COG3169">
    <property type="taxonomic scope" value="Bacteria"/>
</dbReference>
<sequence length="116" mass="13039">MPSLWIKIAPWCLLVASNVFMTFAWYGHLKNRSMTLLLAIVSSWLIALPEYMLAVTANRLGHSVYTTAQLKTGQEAITLVVFSLFSVFYLGEAIRWTTLLGFGFIFVGVAIVMLFK</sequence>
<feature type="transmembrane region" description="Helical" evidence="1">
    <location>
        <begin position="34"/>
        <end position="53"/>
    </location>
</feature>
<accession>B0T7W2</accession>
<dbReference type="PANTHER" id="PTHR38482">
    <property type="entry name" value="DMT FAMILY PROTEIN"/>
    <property type="match status" value="1"/>
</dbReference>
<dbReference type="OrthoDB" id="9805206at2"/>
<name>B0T7W2_CAUSK</name>
<evidence type="ECO:0000313" key="2">
    <source>
        <dbReference type="EMBL" id="ABZ71300.1"/>
    </source>
</evidence>
<dbReference type="SUPFAM" id="SSF103481">
    <property type="entry name" value="Multidrug resistance efflux transporter EmrE"/>
    <property type="match status" value="1"/>
</dbReference>
<dbReference type="HOGENOM" id="CLU_133782_0_0_5"/>
<dbReference type="Pfam" id="PF04342">
    <property type="entry name" value="DMT_6"/>
    <property type="match status" value="1"/>
</dbReference>
<evidence type="ECO:0000256" key="1">
    <source>
        <dbReference type="SAM" id="Phobius"/>
    </source>
</evidence>
<evidence type="ECO:0008006" key="3">
    <source>
        <dbReference type="Google" id="ProtNLM"/>
    </source>
</evidence>
<feature type="transmembrane region" description="Helical" evidence="1">
    <location>
        <begin position="98"/>
        <end position="115"/>
    </location>
</feature>
<keyword evidence="1" id="KW-0812">Transmembrane</keyword>
<reference evidence="2" key="1">
    <citation type="submission" date="2008-01" db="EMBL/GenBank/DDBJ databases">
        <title>Complete sequence of chromosome of Caulobacter sp. K31.</title>
        <authorList>
            <consortium name="US DOE Joint Genome Institute"/>
            <person name="Copeland A."/>
            <person name="Lucas S."/>
            <person name="Lapidus A."/>
            <person name="Barry K."/>
            <person name="Glavina del Rio T."/>
            <person name="Dalin E."/>
            <person name="Tice H."/>
            <person name="Pitluck S."/>
            <person name="Bruce D."/>
            <person name="Goodwin L."/>
            <person name="Thompson L.S."/>
            <person name="Brettin T."/>
            <person name="Detter J.C."/>
            <person name="Han C."/>
            <person name="Schmutz J."/>
            <person name="Larimer F."/>
            <person name="Land M."/>
            <person name="Hauser L."/>
            <person name="Kyrpides N."/>
            <person name="Kim E."/>
            <person name="Stephens C."/>
            <person name="Richardson P."/>
        </authorList>
    </citation>
    <scope>NUCLEOTIDE SEQUENCE [LARGE SCALE GENOMIC DNA]</scope>
    <source>
        <strain evidence="2">K31</strain>
    </source>
</reference>
<proteinExistence type="predicted"/>
<protein>
    <recommendedName>
        <fullName evidence="3">Transmembrane signal peptide protein</fullName>
    </recommendedName>
</protein>
<gene>
    <name evidence="2" type="ordered locus">Caul_2172</name>
</gene>